<protein>
    <submittedName>
        <fullName evidence="2">Unnamed protein product</fullName>
    </submittedName>
</protein>
<evidence type="ECO:0000256" key="1">
    <source>
        <dbReference type="SAM" id="MobiDB-lite"/>
    </source>
</evidence>
<name>A0A9W6XVN9_9STRA</name>
<feature type="compositionally biased region" description="Basic and acidic residues" evidence="1">
    <location>
        <begin position="13"/>
        <end position="22"/>
    </location>
</feature>
<dbReference type="OrthoDB" id="140317at2759"/>
<dbReference type="AlphaFoldDB" id="A0A9W6XVN9"/>
<dbReference type="Proteomes" id="UP001165121">
    <property type="component" value="Unassembled WGS sequence"/>
</dbReference>
<feature type="compositionally biased region" description="Basic and acidic residues" evidence="1">
    <location>
        <begin position="61"/>
        <end position="73"/>
    </location>
</feature>
<organism evidence="2 3">
    <name type="scientific">Phytophthora fragariaefolia</name>
    <dbReference type="NCBI Taxonomy" id="1490495"/>
    <lineage>
        <taxon>Eukaryota</taxon>
        <taxon>Sar</taxon>
        <taxon>Stramenopiles</taxon>
        <taxon>Oomycota</taxon>
        <taxon>Peronosporomycetes</taxon>
        <taxon>Peronosporales</taxon>
        <taxon>Peronosporaceae</taxon>
        <taxon>Phytophthora</taxon>
    </lineage>
</organism>
<keyword evidence="3" id="KW-1185">Reference proteome</keyword>
<reference evidence="2" key="1">
    <citation type="submission" date="2023-04" db="EMBL/GenBank/DDBJ databases">
        <title>Phytophthora fragariaefolia NBRC 109709.</title>
        <authorList>
            <person name="Ichikawa N."/>
            <person name="Sato H."/>
            <person name="Tonouchi N."/>
        </authorList>
    </citation>
    <scope>NUCLEOTIDE SEQUENCE</scope>
    <source>
        <strain evidence="2">NBRC 109709</strain>
    </source>
</reference>
<feature type="region of interest" description="Disordered" evidence="1">
    <location>
        <begin position="51"/>
        <end position="172"/>
    </location>
</feature>
<gene>
    <name evidence="2" type="ORF">Pfra01_001710200</name>
</gene>
<evidence type="ECO:0000313" key="3">
    <source>
        <dbReference type="Proteomes" id="UP001165121"/>
    </source>
</evidence>
<accession>A0A9W6XVN9</accession>
<dbReference type="EMBL" id="BSXT01001971">
    <property type="protein sequence ID" value="GMF46462.1"/>
    <property type="molecule type" value="Genomic_DNA"/>
</dbReference>
<proteinExistence type="predicted"/>
<sequence>MELVSSELKRRRPDGSDQDKGNGETAYAAVEAKTVGAIVERKSFGCKKADHLVADCPENPNRGEKINTSEPPKKKQNTGKQYNKKGTKKPDHRDRDHKGYKDRRRGDRRSPLPGHTSGQWTSGHSGAHDDDCGRQGYGGHGDQRGPPAGYRPRYYGSEPRGYRYGGSVPPIL</sequence>
<feature type="compositionally biased region" description="Basic residues" evidence="1">
    <location>
        <begin position="74"/>
        <end position="87"/>
    </location>
</feature>
<comment type="caution">
    <text evidence="2">The sequence shown here is derived from an EMBL/GenBank/DDBJ whole genome shotgun (WGS) entry which is preliminary data.</text>
</comment>
<feature type="compositionally biased region" description="Basic and acidic residues" evidence="1">
    <location>
        <begin position="88"/>
        <end position="110"/>
    </location>
</feature>
<feature type="region of interest" description="Disordered" evidence="1">
    <location>
        <begin position="1"/>
        <end position="25"/>
    </location>
</feature>
<evidence type="ECO:0000313" key="2">
    <source>
        <dbReference type="EMBL" id="GMF46462.1"/>
    </source>
</evidence>